<evidence type="ECO:0000313" key="1">
    <source>
        <dbReference type="EMBL" id="KAJ9552895.1"/>
    </source>
</evidence>
<reference evidence="1" key="1">
    <citation type="submission" date="2023-03" db="EMBL/GenBank/DDBJ databases">
        <title>Chromosome-scale reference genome and RAD-based genetic map of yellow starthistle (Centaurea solstitialis) reveal putative structural variation and QTLs associated with invader traits.</title>
        <authorList>
            <person name="Reatini B."/>
            <person name="Cang F.A."/>
            <person name="Jiang Q."/>
            <person name="Mckibben M.T.W."/>
            <person name="Barker M.S."/>
            <person name="Rieseberg L.H."/>
            <person name="Dlugosch K.M."/>
        </authorList>
    </citation>
    <scope>NUCLEOTIDE SEQUENCE</scope>
    <source>
        <strain evidence="1">CAN-66</strain>
        <tissue evidence="1">Leaf</tissue>
    </source>
</reference>
<evidence type="ECO:0000313" key="2">
    <source>
        <dbReference type="Proteomes" id="UP001172457"/>
    </source>
</evidence>
<dbReference type="EMBL" id="JARYMX010000004">
    <property type="protein sequence ID" value="KAJ9552895.1"/>
    <property type="molecule type" value="Genomic_DNA"/>
</dbReference>
<name>A0AA38TDV4_9ASTR</name>
<keyword evidence="2" id="KW-1185">Reference proteome</keyword>
<comment type="caution">
    <text evidence="1">The sequence shown here is derived from an EMBL/GenBank/DDBJ whole genome shotgun (WGS) entry which is preliminary data.</text>
</comment>
<dbReference type="Proteomes" id="UP001172457">
    <property type="component" value="Chromosome 4"/>
</dbReference>
<organism evidence="1 2">
    <name type="scientific">Centaurea solstitialis</name>
    <name type="common">yellow star-thistle</name>
    <dbReference type="NCBI Taxonomy" id="347529"/>
    <lineage>
        <taxon>Eukaryota</taxon>
        <taxon>Viridiplantae</taxon>
        <taxon>Streptophyta</taxon>
        <taxon>Embryophyta</taxon>
        <taxon>Tracheophyta</taxon>
        <taxon>Spermatophyta</taxon>
        <taxon>Magnoliopsida</taxon>
        <taxon>eudicotyledons</taxon>
        <taxon>Gunneridae</taxon>
        <taxon>Pentapetalae</taxon>
        <taxon>asterids</taxon>
        <taxon>campanulids</taxon>
        <taxon>Asterales</taxon>
        <taxon>Asteraceae</taxon>
        <taxon>Carduoideae</taxon>
        <taxon>Cardueae</taxon>
        <taxon>Centaureinae</taxon>
        <taxon>Centaurea</taxon>
    </lineage>
</organism>
<gene>
    <name evidence="1" type="ORF">OSB04_016940</name>
</gene>
<proteinExistence type="predicted"/>
<sequence>MNPTNGPSSRLQLQIPEHLNEKPNFLRFGGPHKCDHQVSYNIGCVISAHPLTTDLPDRDYNPLKGLTGHLQEDLKDPPLADTTNLSTPLIQIKLRRTRPNIFMKRCWSKQEREKASWINSMTWPMIPLQKVRKDTANTCLIAKDEPSLDSSTKALVYIERPSSSQIILPYKIWHLDSGCSTHITGNKSLLINCV</sequence>
<dbReference type="AlphaFoldDB" id="A0AA38TDV4"/>
<protein>
    <submittedName>
        <fullName evidence="1">Uncharacterized protein</fullName>
    </submittedName>
</protein>
<accession>A0AA38TDV4</accession>